<keyword evidence="1" id="KW-1133">Transmembrane helix</keyword>
<dbReference type="SMART" id="SM00267">
    <property type="entry name" value="GGDEF"/>
    <property type="match status" value="1"/>
</dbReference>
<dbReference type="SMART" id="SM00052">
    <property type="entry name" value="EAL"/>
    <property type="match status" value="1"/>
</dbReference>
<dbReference type="Pfam" id="PF12860">
    <property type="entry name" value="PAS_7"/>
    <property type="match status" value="1"/>
</dbReference>
<dbReference type="NCBIfam" id="TIGR00254">
    <property type="entry name" value="GGDEF"/>
    <property type="match status" value="1"/>
</dbReference>
<dbReference type="SUPFAM" id="SSF55073">
    <property type="entry name" value="Nucleotide cyclase"/>
    <property type="match status" value="1"/>
</dbReference>
<dbReference type="AlphaFoldDB" id="A0A9W6LRF3"/>
<feature type="domain" description="GGDEF" evidence="3">
    <location>
        <begin position="362"/>
        <end position="495"/>
    </location>
</feature>
<reference evidence="4" key="1">
    <citation type="journal article" date="2023" name="Int. J. Syst. Evol. Microbiol.">
        <title>Methylocystis iwaonis sp. nov., a type II methane-oxidizing bacterium from surface soil of a rice paddy field in Japan, and emended description of the genus Methylocystis (ex Whittenbury et al. 1970) Bowman et al. 1993.</title>
        <authorList>
            <person name="Kaise H."/>
            <person name="Sawadogo J.B."/>
            <person name="Alam M.S."/>
            <person name="Ueno C."/>
            <person name="Dianou D."/>
            <person name="Shinjo R."/>
            <person name="Asakawa S."/>
        </authorList>
    </citation>
    <scope>NUCLEOTIDE SEQUENCE</scope>
    <source>
        <strain evidence="4">LMG27198</strain>
    </source>
</reference>
<dbReference type="InterPro" id="IPR043128">
    <property type="entry name" value="Rev_trsase/Diguanyl_cyclase"/>
</dbReference>
<dbReference type="EMBL" id="BSEC01000001">
    <property type="protein sequence ID" value="GLI92214.1"/>
    <property type="molecule type" value="Genomic_DNA"/>
</dbReference>
<keyword evidence="1" id="KW-0472">Membrane</keyword>
<feature type="transmembrane region" description="Helical" evidence="1">
    <location>
        <begin position="93"/>
        <end position="114"/>
    </location>
</feature>
<dbReference type="Gene3D" id="3.20.20.450">
    <property type="entry name" value="EAL domain"/>
    <property type="match status" value="1"/>
</dbReference>
<feature type="transmembrane region" description="Helical" evidence="1">
    <location>
        <begin position="144"/>
        <end position="162"/>
    </location>
</feature>
<protein>
    <submittedName>
        <fullName evidence="4">GGDEF-domain containing protein</fullName>
    </submittedName>
</protein>
<keyword evidence="1" id="KW-0812">Transmembrane</keyword>
<dbReference type="PROSITE" id="PS50887">
    <property type="entry name" value="GGDEF"/>
    <property type="match status" value="1"/>
</dbReference>
<dbReference type="Proteomes" id="UP001144323">
    <property type="component" value="Unassembled WGS sequence"/>
</dbReference>
<dbReference type="Gene3D" id="3.30.70.270">
    <property type="match status" value="1"/>
</dbReference>
<proteinExistence type="predicted"/>
<dbReference type="InterPro" id="IPR029787">
    <property type="entry name" value="Nucleotide_cyclase"/>
</dbReference>
<dbReference type="RefSeq" id="WP_281801294.1">
    <property type="nucleotide sequence ID" value="NZ_BSEC01000001.1"/>
</dbReference>
<dbReference type="CDD" id="cd01948">
    <property type="entry name" value="EAL"/>
    <property type="match status" value="1"/>
</dbReference>
<dbReference type="Pfam" id="PF00990">
    <property type="entry name" value="GGDEF"/>
    <property type="match status" value="1"/>
</dbReference>
<keyword evidence="5" id="KW-1185">Reference proteome</keyword>
<evidence type="ECO:0000313" key="5">
    <source>
        <dbReference type="Proteomes" id="UP001144323"/>
    </source>
</evidence>
<organism evidence="4 5">
    <name type="scientific">Methylocystis echinoides</name>
    <dbReference type="NCBI Taxonomy" id="29468"/>
    <lineage>
        <taxon>Bacteria</taxon>
        <taxon>Pseudomonadati</taxon>
        <taxon>Pseudomonadota</taxon>
        <taxon>Alphaproteobacteria</taxon>
        <taxon>Hyphomicrobiales</taxon>
        <taxon>Methylocystaceae</taxon>
        <taxon>Methylocystis</taxon>
    </lineage>
</organism>
<dbReference type="SUPFAM" id="SSF141868">
    <property type="entry name" value="EAL domain-like"/>
    <property type="match status" value="1"/>
</dbReference>
<dbReference type="PROSITE" id="PS50883">
    <property type="entry name" value="EAL"/>
    <property type="match status" value="1"/>
</dbReference>
<dbReference type="InterPro" id="IPR000160">
    <property type="entry name" value="GGDEF_dom"/>
</dbReference>
<feature type="transmembrane region" description="Helical" evidence="1">
    <location>
        <begin position="29"/>
        <end position="47"/>
    </location>
</feature>
<dbReference type="InterPro" id="IPR001633">
    <property type="entry name" value="EAL_dom"/>
</dbReference>
<dbReference type="Pfam" id="PF00563">
    <property type="entry name" value="EAL"/>
    <property type="match status" value="1"/>
</dbReference>
<gene>
    <name evidence="4" type="ORF">LMG27198_12060</name>
</gene>
<name>A0A9W6LRF3_9HYPH</name>
<dbReference type="InterPro" id="IPR052155">
    <property type="entry name" value="Biofilm_reg_signaling"/>
</dbReference>
<dbReference type="InterPro" id="IPR035919">
    <property type="entry name" value="EAL_sf"/>
</dbReference>
<dbReference type="PANTHER" id="PTHR44757">
    <property type="entry name" value="DIGUANYLATE CYCLASE DGCP"/>
    <property type="match status" value="1"/>
</dbReference>
<evidence type="ECO:0000313" key="4">
    <source>
        <dbReference type="EMBL" id="GLI92214.1"/>
    </source>
</evidence>
<feature type="transmembrane region" description="Helical" evidence="1">
    <location>
        <begin position="120"/>
        <end position="137"/>
    </location>
</feature>
<evidence type="ECO:0000259" key="2">
    <source>
        <dbReference type="PROSITE" id="PS50883"/>
    </source>
</evidence>
<dbReference type="CDD" id="cd01949">
    <property type="entry name" value="GGDEF"/>
    <property type="match status" value="1"/>
</dbReference>
<feature type="domain" description="EAL" evidence="2">
    <location>
        <begin position="504"/>
        <end position="754"/>
    </location>
</feature>
<evidence type="ECO:0000259" key="3">
    <source>
        <dbReference type="PROSITE" id="PS50887"/>
    </source>
</evidence>
<sequence length="762" mass="83620">MKLFKTSQTAPDAEIHADLVETLFDTTHTLVTGILSGVMVPVIAWLSTNNPNYFLLVAILVAAGAYRLRVLWTHDAAPIRRRRQEAEKWERRYAIGAISFMTLLGVSVAILFNYHHGEMISYYGVIILTGVVGNLASRNAARPNIVFWQVMGACMPLAALLIVNFPPWYWGVSAFLFFGAISVFRTTKILHGHLESALRNGADAMRQRQKFSIALNSMTHGLCMGDSTLIISVMNRRIVEFFGIVAAATPIRLEALAHAIGRSGGMDDAAAASFAAQWKEHAAMPRANVFTYEIGRRFFDFHCERGVNGAFITVVEDVTEKETARREIERIAHFDDLTGLPNRYQLQQALAQDLERLTAQGLQAALLAIDLDRFKEVNDTLGHVIGDALLAQVGERLARCAPAPNLVARLGGDEYCVLIRASQNASNAAEVANGVLTEMRRPFLLDGHRVTIGASIGVAIAPADGDTPSALLKCSDVALYQAKARARGSVAYFAPAMQEAMERRREIEEDLRQAVAKDELAIHYQPIVDSRRGVIVALEALLRWRHPRRGLVSPGVFIPIAEDTGLIVEIGEWVLRRACIDAMAWPAHVRVAVNLAPLQFQQPDLVARLGAVLRETGLPPTRLELEITESAFISHSADIEAKLTGLAALGIRLALDDFGTGYSSLSYLNRFPVNKVKIDQAFSRQANESPKTQAIIGAISTLAGDLGLDLVAEGVETHDQLAFMASKNIFLIQGYLYSKPKPIEELAPLLENWRDAPRLSAA</sequence>
<dbReference type="PANTHER" id="PTHR44757:SF2">
    <property type="entry name" value="BIOFILM ARCHITECTURE MAINTENANCE PROTEIN MBAA"/>
    <property type="match status" value="1"/>
</dbReference>
<evidence type="ECO:0000256" key="1">
    <source>
        <dbReference type="SAM" id="Phobius"/>
    </source>
</evidence>
<feature type="transmembrane region" description="Helical" evidence="1">
    <location>
        <begin position="168"/>
        <end position="184"/>
    </location>
</feature>
<feature type="transmembrane region" description="Helical" evidence="1">
    <location>
        <begin position="53"/>
        <end position="72"/>
    </location>
</feature>
<comment type="caution">
    <text evidence="4">The sequence shown here is derived from an EMBL/GenBank/DDBJ whole genome shotgun (WGS) entry which is preliminary data.</text>
</comment>
<accession>A0A9W6LRF3</accession>